<keyword evidence="4 6" id="KW-0472">Membrane</keyword>
<feature type="compositionally biased region" description="Polar residues" evidence="5">
    <location>
        <begin position="65"/>
        <end position="78"/>
    </location>
</feature>
<feature type="transmembrane region" description="Helical" evidence="6">
    <location>
        <begin position="480"/>
        <end position="502"/>
    </location>
</feature>
<protein>
    <recommendedName>
        <fullName evidence="7">Major facilitator superfamily (MFS) profile domain-containing protein</fullName>
    </recommendedName>
</protein>
<evidence type="ECO:0000256" key="1">
    <source>
        <dbReference type="ARBA" id="ARBA00004141"/>
    </source>
</evidence>
<comment type="subcellular location">
    <subcellularLocation>
        <location evidence="1">Membrane</location>
        <topology evidence="1">Multi-pass membrane protein</topology>
    </subcellularLocation>
</comment>
<feature type="region of interest" description="Disordered" evidence="5">
    <location>
        <begin position="58"/>
        <end position="78"/>
    </location>
</feature>
<feature type="transmembrane region" description="Helical" evidence="6">
    <location>
        <begin position="447"/>
        <end position="468"/>
    </location>
</feature>
<dbReference type="PANTHER" id="PTHR23502:SF47">
    <property type="entry name" value="MAJOR FACILITATOR SUPERFAMILY (MFS) PROFILE DOMAIN-CONTAINING PROTEIN-RELATED"/>
    <property type="match status" value="1"/>
</dbReference>
<dbReference type="InterPro" id="IPR020846">
    <property type="entry name" value="MFS_dom"/>
</dbReference>
<dbReference type="RefSeq" id="XP_041557018.1">
    <property type="nucleotide sequence ID" value="XM_041704432.1"/>
</dbReference>
<dbReference type="InterPro" id="IPR011701">
    <property type="entry name" value="MFS"/>
</dbReference>
<reference evidence="8" key="2">
    <citation type="submission" date="2021-02" db="EMBL/GenBank/DDBJ databases">
        <title>Aspergillus puulaauensis MK2 genome sequence.</title>
        <authorList>
            <person name="Futagami T."/>
            <person name="Mori K."/>
            <person name="Kadooka C."/>
            <person name="Tanaka T."/>
        </authorList>
    </citation>
    <scope>NUCLEOTIDE SEQUENCE</scope>
    <source>
        <strain evidence="8">MK2</strain>
    </source>
</reference>
<dbReference type="GO" id="GO:0005886">
    <property type="term" value="C:plasma membrane"/>
    <property type="evidence" value="ECO:0007669"/>
    <property type="project" value="TreeGrafter"/>
</dbReference>
<organism evidence="8 9">
    <name type="scientific">Aspergillus puulaauensis</name>
    <dbReference type="NCBI Taxonomy" id="1220207"/>
    <lineage>
        <taxon>Eukaryota</taxon>
        <taxon>Fungi</taxon>
        <taxon>Dikarya</taxon>
        <taxon>Ascomycota</taxon>
        <taxon>Pezizomycotina</taxon>
        <taxon>Eurotiomycetes</taxon>
        <taxon>Eurotiomycetidae</taxon>
        <taxon>Eurotiales</taxon>
        <taxon>Aspergillaceae</taxon>
        <taxon>Aspergillus</taxon>
    </lineage>
</organism>
<dbReference type="KEGG" id="apuu:APUU_41268A"/>
<dbReference type="PROSITE" id="PS50850">
    <property type="entry name" value="MFS"/>
    <property type="match status" value="1"/>
</dbReference>
<keyword evidence="2 6" id="KW-0812">Transmembrane</keyword>
<feature type="transmembrane region" description="Helical" evidence="6">
    <location>
        <begin position="415"/>
        <end position="435"/>
    </location>
</feature>
<dbReference type="Pfam" id="PF07690">
    <property type="entry name" value="MFS_1"/>
    <property type="match status" value="1"/>
</dbReference>
<dbReference type="GeneID" id="64974829"/>
<gene>
    <name evidence="8" type="ORF">APUU_41268A</name>
</gene>
<evidence type="ECO:0000313" key="8">
    <source>
        <dbReference type="EMBL" id="BCS24824.1"/>
    </source>
</evidence>
<dbReference type="SUPFAM" id="SSF103473">
    <property type="entry name" value="MFS general substrate transporter"/>
    <property type="match status" value="1"/>
</dbReference>
<evidence type="ECO:0000256" key="3">
    <source>
        <dbReference type="ARBA" id="ARBA00022989"/>
    </source>
</evidence>
<feature type="transmembrane region" description="Helical" evidence="6">
    <location>
        <begin position="329"/>
        <end position="353"/>
    </location>
</feature>
<dbReference type="Gene3D" id="1.20.1250.20">
    <property type="entry name" value="MFS general substrate transporter like domains"/>
    <property type="match status" value="1"/>
</dbReference>
<dbReference type="EMBL" id="AP024446">
    <property type="protein sequence ID" value="BCS24824.1"/>
    <property type="molecule type" value="Genomic_DNA"/>
</dbReference>
<feature type="transmembrane region" description="Helical" evidence="6">
    <location>
        <begin position="508"/>
        <end position="531"/>
    </location>
</feature>
<feature type="transmembrane region" description="Helical" evidence="6">
    <location>
        <begin position="198"/>
        <end position="223"/>
    </location>
</feature>
<evidence type="ECO:0000256" key="2">
    <source>
        <dbReference type="ARBA" id="ARBA00022692"/>
    </source>
</evidence>
<dbReference type="GO" id="GO:0022857">
    <property type="term" value="F:transmembrane transporter activity"/>
    <property type="evidence" value="ECO:0007669"/>
    <property type="project" value="InterPro"/>
</dbReference>
<evidence type="ECO:0000256" key="4">
    <source>
        <dbReference type="ARBA" id="ARBA00023136"/>
    </source>
</evidence>
<feature type="transmembrane region" description="Helical" evidence="6">
    <location>
        <begin position="172"/>
        <end position="192"/>
    </location>
</feature>
<evidence type="ECO:0000256" key="5">
    <source>
        <dbReference type="SAM" id="MobiDB-lite"/>
    </source>
</evidence>
<feature type="transmembrane region" description="Helical" evidence="6">
    <location>
        <begin position="230"/>
        <end position="249"/>
    </location>
</feature>
<feature type="transmembrane region" description="Helical" evidence="6">
    <location>
        <begin position="373"/>
        <end position="395"/>
    </location>
</feature>
<feature type="domain" description="Major facilitator superfamily (MFS) profile" evidence="7">
    <location>
        <begin position="101"/>
        <end position="533"/>
    </location>
</feature>
<feature type="transmembrane region" description="Helical" evidence="6">
    <location>
        <begin position="105"/>
        <end position="124"/>
    </location>
</feature>
<dbReference type="InterPro" id="IPR036259">
    <property type="entry name" value="MFS_trans_sf"/>
</dbReference>
<dbReference type="CDD" id="cd17323">
    <property type="entry name" value="MFS_Tpo1_MDR_like"/>
    <property type="match status" value="1"/>
</dbReference>
<name>A0A7R7XQB0_9EURO</name>
<evidence type="ECO:0000259" key="7">
    <source>
        <dbReference type="PROSITE" id="PS50850"/>
    </source>
</evidence>
<reference evidence="8" key="1">
    <citation type="submission" date="2021-01" db="EMBL/GenBank/DDBJ databases">
        <authorList>
            <consortium name="Aspergillus puulaauensis MK2 genome sequencing consortium"/>
            <person name="Kazuki M."/>
            <person name="Futagami T."/>
        </authorList>
    </citation>
    <scope>NUCLEOTIDE SEQUENCE</scope>
    <source>
        <strain evidence="8">MK2</strain>
    </source>
</reference>
<feature type="transmembrane region" description="Helical" evidence="6">
    <location>
        <begin position="136"/>
        <end position="160"/>
    </location>
</feature>
<evidence type="ECO:0000313" key="9">
    <source>
        <dbReference type="Proteomes" id="UP000654913"/>
    </source>
</evidence>
<dbReference type="AlphaFoldDB" id="A0A7R7XQB0"/>
<keyword evidence="9" id="KW-1185">Reference proteome</keyword>
<feature type="transmembrane region" description="Helical" evidence="6">
    <location>
        <begin position="261"/>
        <end position="280"/>
    </location>
</feature>
<accession>A0A7R7XQB0</accession>
<proteinExistence type="predicted"/>
<evidence type="ECO:0000256" key="6">
    <source>
        <dbReference type="SAM" id="Phobius"/>
    </source>
</evidence>
<keyword evidence="3 6" id="KW-1133">Transmembrane helix</keyword>
<dbReference type="Proteomes" id="UP000654913">
    <property type="component" value="Chromosome 4"/>
</dbReference>
<dbReference type="OrthoDB" id="3936150at2759"/>
<sequence>MESSLGDPIGVVKFAISNIYILLPSSRSGLINLDITADQMEAYFQYQRVRQAVRHSLSERENGSLEKQSSAPENPSTSGNDIILVGWDGPDDPLNPRNKSVLQKLCMTWFVSLIGVAVTAASAIDACGLTVYSDYFGVSEVVGSLATGLFLIGFACGSLLSGPFSETFGRNAIYSTTTLFYLVWIMAAGLAPNIQSHLIFRFLAGFFASTPLTCAGGTVADLWDPVQKAYAFPAYAVPSFTGPVLGQVIGSYIPSTLGWRWLEWIMLIMGGAVLIVVVLLQPETYGNLILYWKAKTLRQETGNQRYKAPMELKHDGLAKRLQTSVYRPFAMFYSELIIILMSLYLTIIYLILFTFLEGYTFIFGEIYGLSQPLTSICWCGMLAGILLTAVIVPVVYSWTAKEYKKTGRIAPETRLWYAMLGGAPAVPISLFWMGWTAYSHISIWSPLIATAVFGYGMTAIFIVAYMYLIDSYDIYSASALGFLVFTRYVVAGGMTVAGGPIYRSIGVHYTLTIMGALSAAMTPVPYLFYVYGPSIRKKSKYAVDVDKSDE</sequence>
<dbReference type="PANTHER" id="PTHR23502">
    <property type="entry name" value="MAJOR FACILITATOR SUPERFAMILY"/>
    <property type="match status" value="1"/>
</dbReference>